<dbReference type="SMR" id="A0A0P0VEI6"/>
<dbReference type="AlphaFoldDB" id="A0A0P0VEI6"/>
<keyword evidence="2" id="KW-0732">Signal</keyword>
<dbReference type="InParanoid" id="A0A0P0VEI6"/>
<feature type="signal peptide" evidence="2">
    <location>
        <begin position="1"/>
        <end position="18"/>
    </location>
</feature>
<accession>A0A0P0VEI6</accession>
<reference evidence="3 4" key="3">
    <citation type="journal article" date="2013" name="Rice">
        <title>Improvement of the Oryza sativa Nipponbare reference genome using next generation sequence and optical map data.</title>
        <authorList>
            <person name="Kawahara Y."/>
            <person name="de la Bastide M."/>
            <person name="Hamilton J.P."/>
            <person name="Kanamori H."/>
            <person name="McCombie W.R."/>
            <person name="Ouyang S."/>
            <person name="Schwartz D.C."/>
            <person name="Tanaka T."/>
            <person name="Wu J."/>
            <person name="Zhou S."/>
            <person name="Childs K.L."/>
            <person name="Davidson R.M."/>
            <person name="Lin H."/>
            <person name="Quesada-Ocampo L."/>
            <person name="Vaillancourt B."/>
            <person name="Sakai H."/>
            <person name="Lee S.S."/>
            <person name="Kim J."/>
            <person name="Numa H."/>
            <person name="Itoh T."/>
            <person name="Buell C.R."/>
            <person name="Matsumoto T."/>
        </authorList>
    </citation>
    <scope>NUCLEOTIDE SEQUENCE [LARGE SCALE GENOMIC DNA]</scope>
    <source>
        <strain evidence="4">cv. Nipponbare</strain>
    </source>
</reference>
<name>A0A0P0VEI6_ORYSJ</name>
<dbReference type="EMBL" id="AP014958">
    <property type="protein sequence ID" value="BAS76842.1"/>
    <property type="molecule type" value="Genomic_DNA"/>
</dbReference>
<dbReference type="Gramene" id="Os02t0133400-00">
    <property type="protein sequence ID" value="Os02t0133400-00"/>
    <property type="gene ID" value="Os02g0133400"/>
</dbReference>
<feature type="non-terminal residue" evidence="3">
    <location>
        <position position="223"/>
    </location>
</feature>
<dbReference type="PaxDb" id="39947-A0A0P0VEI6"/>
<protein>
    <submittedName>
        <fullName evidence="3">Os02g0133400 protein</fullName>
    </submittedName>
</protein>
<sequence length="223" mass="25740">NVYFAILLQLYLIASTLQEKSLDNIQNQIVQIQSGIAMKYNEMGTEIIDQLTSEERDLLLQLNTELTELKGKFVLCRNRRIEIETRKEELKANLSTNLMRRQKEFEAVISSADSKTLSLEAESKEQELNSSKSSLDDLTAMLKANVDAINNFTIKIEELKRQRDNLKTLEANLDQTVRDGAKDLEQLMSSRSMHLAKQEECMKKIRDLGPFVENWIRQVQTEK</sequence>
<dbReference type="STRING" id="39947.A0A0P0VEI6"/>
<feature type="coiled-coil region" evidence="1">
    <location>
        <begin position="121"/>
        <end position="179"/>
    </location>
</feature>
<keyword evidence="1" id="KW-0175">Coiled coil</keyword>
<keyword evidence="4" id="KW-1185">Reference proteome</keyword>
<reference evidence="3 4" key="2">
    <citation type="journal article" date="2013" name="Plant Cell Physiol.">
        <title>Rice Annotation Project Database (RAP-DB): an integrative and interactive database for rice genomics.</title>
        <authorList>
            <person name="Sakai H."/>
            <person name="Lee S.S."/>
            <person name="Tanaka T."/>
            <person name="Numa H."/>
            <person name="Kim J."/>
            <person name="Kawahara Y."/>
            <person name="Wakimoto H."/>
            <person name="Yang C.C."/>
            <person name="Iwamoto M."/>
            <person name="Abe T."/>
            <person name="Yamada Y."/>
            <person name="Muto A."/>
            <person name="Inokuchi H."/>
            <person name="Ikemura T."/>
            <person name="Matsumoto T."/>
            <person name="Sasaki T."/>
            <person name="Itoh T."/>
        </authorList>
    </citation>
    <scope>NUCLEOTIDE SEQUENCE [LARGE SCALE GENOMIC DNA]</scope>
    <source>
        <strain evidence="4">cv. Nipponbare</strain>
    </source>
</reference>
<evidence type="ECO:0000256" key="2">
    <source>
        <dbReference type="SAM" id="SignalP"/>
    </source>
</evidence>
<dbReference type="eggNOG" id="KOG0964">
    <property type="taxonomic scope" value="Eukaryota"/>
</dbReference>
<dbReference type="PANTHER" id="PTHR43977">
    <property type="entry name" value="STRUCTURAL MAINTENANCE OF CHROMOSOMES PROTEIN 3"/>
    <property type="match status" value="1"/>
</dbReference>
<evidence type="ECO:0000313" key="3">
    <source>
        <dbReference type="EMBL" id="BAS76842.1"/>
    </source>
</evidence>
<evidence type="ECO:0000256" key="1">
    <source>
        <dbReference type="SAM" id="Coils"/>
    </source>
</evidence>
<dbReference type="Proteomes" id="UP000059680">
    <property type="component" value="Chromosome 2"/>
</dbReference>
<reference evidence="4" key="1">
    <citation type="journal article" date="2005" name="Nature">
        <title>The map-based sequence of the rice genome.</title>
        <authorList>
            <consortium name="International rice genome sequencing project (IRGSP)"/>
            <person name="Matsumoto T."/>
            <person name="Wu J."/>
            <person name="Kanamori H."/>
            <person name="Katayose Y."/>
            <person name="Fujisawa M."/>
            <person name="Namiki N."/>
            <person name="Mizuno H."/>
            <person name="Yamamoto K."/>
            <person name="Antonio B.A."/>
            <person name="Baba T."/>
            <person name="Sakata K."/>
            <person name="Nagamura Y."/>
            <person name="Aoki H."/>
            <person name="Arikawa K."/>
            <person name="Arita K."/>
            <person name="Bito T."/>
            <person name="Chiden Y."/>
            <person name="Fujitsuka N."/>
            <person name="Fukunaka R."/>
            <person name="Hamada M."/>
            <person name="Harada C."/>
            <person name="Hayashi A."/>
            <person name="Hijishita S."/>
            <person name="Honda M."/>
            <person name="Hosokawa S."/>
            <person name="Ichikawa Y."/>
            <person name="Idonuma A."/>
            <person name="Iijima M."/>
            <person name="Ikeda M."/>
            <person name="Ikeno M."/>
            <person name="Ito K."/>
            <person name="Ito S."/>
            <person name="Ito T."/>
            <person name="Ito Y."/>
            <person name="Ito Y."/>
            <person name="Iwabuchi A."/>
            <person name="Kamiya K."/>
            <person name="Karasawa W."/>
            <person name="Kurita K."/>
            <person name="Katagiri S."/>
            <person name="Kikuta A."/>
            <person name="Kobayashi H."/>
            <person name="Kobayashi N."/>
            <person name="Machita K."/>
            <person name="Maehara T."/>
            <person name="Masukawa M."/>
            <person name="Mizubayashi T."/>
            <person name="Mukai Y."/>
            <person name="Nagasaki H."/>
            <person name="Nagata Y."/>
            <person name="Naito S."/>
            <person name="Nakashima M."/>
            <person name="Nakama Y."/>
            <person name="Nakamichi Y."/>
            <person name="Nakamura M."/>
            <person name="Meguro A."/>
            <person name="Negishi M."/>
            <person name="Ohta I."/>
            <person name="Ohta T."/>
            <person name="Okamoto M."/>
            <person name="Ono N."/>
            <person name="Saji S."/>
            <person name="Sakaguchi M."/>
            <person name="Sakai K."/>
            <person name="Shibata M."/>
            <person name="Shimokawa T."/>
            <person name="Song J."/>
            <person name="Takazaki Y."/>
            <person name="Terasawa K."/>
            <person name="Tsugane M."/>
            <person name="Tsuji K."/>
            <person name="Ueda S."/>
            <person name="Waki K."/>
            <person name="Yamagata H."/>
            <person name="Yamamoto M."/>
            <person name="Yamamoto S."/>
            <person name="Yamane H."/>
            <person name="Yoshiki S."/>
            <person name="Yoshihara R."/>
            <person name="Yukawa K."/>
            <person name="Zhong H."/>
            <person name="Yano M."/>
            <person name="Yuan Q."/>
            <person name="Ouyang S."/>
            <person name="Liu J."/>
            <person name="Jones K.M."/>
            <person name="Gansberger K."/>
            <person name="Moffat K."/>
            <person name="Hill J."/>
            <person name="Bera J."/>
            <person name="Fadrosh D."/>
            <person name="Jin S."/>
            <person name="Johri S."/>
            <person name="Kim M."/>
            <person name="Overton L."/>
            <person name="Reardon M."/>
            <person name="Tsitrin T."/>
            <person name="Vuong H."/>
            <person name="Weaver B."/>
            <person name="Ciecko A."/>
            <person name="Tallon L."/>
            <person name="Jackson J."/>
            <person name="Pai G."/>
            <person name="Aken S.V."/>
            <person name="Utterback T."/>
            <person name="Reidmuller S."/>
            <person name="Feldblyum T."/>
            <person name="Hsiao J."/>
            <person name="Zismann V."/>
            <person name="Iobst S."/>
            <person name="de Vazeille A.R."/>
            <person name="Buell C.R."/>
            <person name="Ying K."/>
            <person name="Li Y."/>
            <person name="Lu T."/>
            <person name="Huang Y."/>
            <person name="Zhao Q."/>
            <person name="Feng Q."/>
            <person name="Zhang L."/>
            <person name="Zhu J."/>
            <person name="Weng Q."/>
            <person name="Mu J."/>
            <person name="Lu Y."/>
            <person name="Fan D."/>
            <person name="Liu Y."/>
            <person name="Guan J."/>
            <person name="Zhang Y."/>
            <person name="Yu S."/>
            <person name="Liu X."/>
            <person name="Zhang Y."/>
            <person name="Hong G."/>
            <person name="Han B."/>
            <person name="Choisne N."/>
            <person name="Demange N."/>
            <person name="Orjeda G."/>
            <person name="Samain S."/>
            <person name="Cattolico L."/>
            <person name="Pelletier E."/>
            <person name="Couloux A."/>
            <person name="Segurens B."/>
            <person name="Wincker P."/>
            <person name="D'Hont A."/>
            <person name="Scarpelli C."/>
            <person name="Weissenbach J."/>
            <person name="Salanoubat M."/>
            <person name="Quetier F."/>
            <person name="Yu Y."/>
            <person name="Kim H.R."/>
            <person name="Rambo T."/>
            <person name="Currie J."/>
            <person name="Collura K."/>
            <person name="Luo M."/>
            <person name="Yang T."/>
            <person name="Ammiraju J.S.S."/>
            <person name="Engler F."/>
            <person name="Soderlund C."/>
            <person name="Wing R.A."/>
            <person name="Palmer L.E."/>
            <person name="de la Bastide M."/>
            <person name="Spiegel L."/>
            <person name="Nascimento L."/>
            <person name="Zutavern T."/>
            <person name="O'Shaughnessy A."/>
            <person name="Dike S."/>
            <person name="Dedhia N."/>
            <person name="Preston R."/>
            <person name="Balija V."/>
            <person name="McCombie W.R."/>
            <person name="Chow T."/>
            <person name="Chen H."/>
            <person name="Chung M."/>
            <person name="Chen C."/>
            <person name="Shaw J."/>
            <person name="Wu H."/>
            <person name="Hsiao K."/>
            <person name="Chao Y."/>
            <person name="Chu M."/>
            <person name="Cheng C."/>
            <person name="Hour A."/>
            <person name="Lee P."/>
            <person name="Lin S."/>
            <person name="Lin Y."/>
            <person name="Liou J."/>
            <person name="Liu S."/>
            <person name="Hsing Y."/>
            <person name="Raghuvanshi S."/>
            <person name="Mohanty A."/>
            <person name="Bharti A.K."/>
            <person name="Gaur A."/>
            <person name="Gupta V."/>
            <person name="Kumar D."/>
            <person name="Ravi V."/>
            <person name="Vij S."/>
            <person name="Kapur A."/>
            <person name="Khurana P."/>
            <person name="Khurana P."/>
            <person name="Khurana J.P."/>
            <person name="Tyagi A.K."/>
            <person name="Gaikwad K."/>
            <person name="Singh A."/>
            <person name="Dalal V."/>
            <person name="Srivastava S."/>
            <person name="Dixit A."/>
            <person name="Pal A.K."/>
            <person name="Ghazi I.A."/>
            <person name="Yadav M."/>
            <person name="Pandit A."/>
            <person name="Bhargava A."/>
            <person name="Sureshbabu K."/>
            <person name="Batra K."/>
            <person name="Sharma T.R."/>
            <person name="Mohapatra T."/>
            <person name="Singh N.K."/>
            <person name="Messing J."/>
            <person name="Nelson A.B."/>
            <person name="Fuks G."/>
            <person name="Kavchok S."/>
            <person name="Keizer G."/>
            <person name="Linton E."/>
            <person name="Llaca V."/>
            <person name="Song R."/>
            <person name="Tanyolac B."/>
            <person name="Young S."/>
            <person name="Ho-Il K."/>
            <person name="Hahn J.H."/>
            <person name="Sangsakoo G."/>
            <person name="Vanavichit A."/>
            <person name="de Mattos Luiz.A.T."/>
            <person name="Zimmer P.D."/>
            <person name="Malone G."/>
            <person name="Dellagostin O."/>
            <person name="de Oliveira A.C."/>
            <person name="Bevan M."/>
            <person name="Bancroft I."/>
            <person name="Minx P."/>
            <person name="Cordum H."/>
            <person name="Wilson R."/>
            <person name="Cheng Z."/>
            <person name="Jin W."/>
            <person name="Jiang J."/>
            <person name="Leong S.A."/>
            <person name="Iwama H."/>
            <person name="Gojobori T."/>
            <person name="Itoh T."/>
            <person name="Niimura Y."/>
            <person name="Fujii Y."/>
            <person name="Habara T."/>
            <person name="Sakai H."/>
            <person name="Sato Y."/>
            <person name="Wilson G."/>
            <person name="Kumar K."/>
            <person name="McCouch S."/>
            <person name="Juretic N."/>
            <person name="Hoen D."/>
            <person name="Wright S."/>
            <person name="Bruskiewich R."/>
            <person name="Bureau T."/>
            <person name="Miyao A."/>
            <person name="Hirochika H."/>
            <person name="Nishikawa T."/>
            <person name="Kadowaki K."/>
            <person name="Sugiura M."/>
            <person name="Burr B."/>
            <person name="Sasaki T."/>
        </authorList>
    </citation>
    <scope>NUCLEOTIDE SEQUENCE [LARGE SCALE GENOMIC DNA]</scope>
    <source>
        <strain evidence="4">cv. Nipponbare</strain>
    </source>
</reference>
<gene>
    <name evidence="3" type="ordered locus">Os02g0133400</name>
    <name evidence="3" type="ORF">OSNPB_020133400</name>
</gene>
<feature type="chain" id="PRO_5006056309" evidence="2">
    <location>
        <begin position="19"/>
        <end position="223"/>
    </location>
</feature>
<organism evidence="3 4">
    <name type="scientific">Oryza sativa subsp. japonica</name>
    <name type="common">Rice</name>
    <dbReference type="NCBI Taxonomy" id="39947"/>
    <lineage>
        <taxon>Eukaryota</taxon>
        <taxon>Viridiplantae</taxon>
        <taxon>Streptophyta</taxon>
        <taxon>Embryophyta</taxon>
        <taxon>Tracheophyta</taxon>
        <taxon>Spermatophyta</taxon>
        <taxon>Magnoliopsida</taxon>
        <taxon>Liliopsida</taxon>
        <taxon>Poales</taxon>
        <taxon>Poaceae</taxon>
        <taxon>BOP clade</taxon>
        <taxon>Oryzoideae</taxon>
        <taxon>Oryzeae</taxon>
        <taxon>Oryzinae</taxon>
        <taxon>Oryza</taxon>
        <taxon>Oryza sativa</taxon>
    </lineage>
</organism>
<proteinExistence type="predicted"/>
<evidence type="ECO:0000313" key="4">
    <source>
        <dbReference type="Proteomes" id="UP000059680"/>
    </source>
</evidence>